<comment type="caution">
    <text evidence="1">The sequence shown here is derived from an EMBL/GenBank/DDBJ whole genome shotgun (WGS) entry which is preliminary data.</text>
</comment>
<dbReference type="RefSeq" id="WP_209551713.1">
    <property type="nucleotide sequence ID" value="NZ_QFAY01000021.1"/>
</dbReference>
<dbReference type="Proteomes" id="UP001519349">
    <property type="component" value="Unassembled WGS sequence"/>
</dbReference>
<evidence type="ECO:0000313" key="1">
    <source>
        <dbReference type="EMBL" id="MBP2621631.1"/>
    </source>
</evidence>
<accession>A0ABS5AYH9</accession>
<keyword evidence="2" id="KW-1185">Reference proteome</keyword>
<protein>
    <recommendedName>
        <fullName evidence="3">Lipoprotein</fullName>
    </recommendedName>
</protein>
<sequence>MRQRKNLILFFLAGLILTSGLIWGILTYLKATEKIYSDRTPASIDSIQVFDDQKFVLVGVKNHEGGGIFYGQDYVTTVAEHTLYTGNMERPAPIGKEEYYRVISYDLNSPDMKKKEFDLYEMLDKGRMYRNWGGPLSSYYYKGVDYLVMNMQKLQNEDPTEKEDENNKKLLFTAGGELATDNTEEKIKELDQEPNSFLHKVNWSRGGGISEQIDKALEKYHLWYRENDIETVSEENVDYRNRIDISGTNFARLYPEVAKNMKNIKLLYFRPEQYNEREWFDKLIHWFAPEGQDVIELYATDEQTGEKTQIHSYDEFVAWIAAHPEEEKTE</sequence>
<evidence type="ECO:0008006" key="3">
    <source>
        <dbReference type="Google" id="ProtNLM"/>
    </source>
</evidence>
<proteinExistence type="predicted"/>
<evidence type="ECO:0000313" key="2">
    <source>
        <dbReference type="Proteomes" id="UP001519349"/>
    </source>
</evidence>
<organism evidence="1 2">
    <name type="scientific">Streptococcus panodentis</name>
    <dbReference type="NCBI Taxonomy" id="1581472"/>
    <lineage>
        <taxon>Bacteria</taxon>
        <taxon>Bacillati</taxon>
        <taxon>Bacillota</taxon>
        <taxon>Bacilli</taxon>
        <taxon>Lactobacillales</taxon>
        <taxon>Streptococcaceae</taxon>
        <taxon>Streptococcus</taxon>
    </lineage>
</organism>
<gene>
    <name evidence="1" type="ORF">DHL47_09955</name>
</gene>
<name>A0ABS5AYH9_9STRE</name>
<reference evidence="1 2" key="1">
    <citation type="submission" date="2018-05" db="EMBL/GenBank/DDBJ databases">
        <title>Draft genome sequence of Streptococcus panodentis CCUG 70867T.</title>
        <authorList>
            <person name="Salva-Serra F."/>
            <person name="Mendez V."/>
            <person name="Jaen-Luchoro D."/>
            <person name="Gonzales-Siles L."/>
            <person name="Karlsson R."/>
            <person name="Engstrom-Jakobsson H."/>
            <person name="Busquets A."/>
            <person name="Gomila M."/>
            <person name="Pineiro-Iglesias B."/>
            <person name="Bennasar-Figueras A."/>
            <person name="Seeger M."/>
            <person name="Moore E."/>
        </authorList>
    </citation>
    <scope>NUCLEOTIDE SEQUENCE [LARGE SCALE GENOMIC DNA]</scope>
    <source>
        <strain evidence="1 2">CCUG 70867</strain>
    </source>
</reference>
<dbReference type="EMBL" id="QFAY01000021">
    <property type="protein sequence ID" value="MBP2621631.1"/>
    <property type="molecule type" value="Genomic_DNA"/>
</dbReference>